<accession>A0ABV1RSC2</accession>
<dbReference type="EMBL" id="JBEOKT010000004">
    <property type="protein sequence ID" value="MER2997037.1"/>
    <property type="molecule type" value="Genomic_DNA"/>
</dbReference>
<evidence type="ECO:0008006" key="4">
    <source>
        <dbReference type="Google" id="ProtNLM"/>
    </source>
</evidence>
<name>A0ABV1RSC2_9BACT</name>
<dbReference type="Proteomes" id="UP001476807">
    <property type="component" value="Unassembled WGS sequence"/>
</dbReference>
<sequence length="151" mass="17939">MKRIILLLFFCATTLATTAAFAQDRSSSSNERRERVEAAKIAFLTDKMELTSEQAQKFWPLYNEYETKRRELLKAYRSGYRQDVEELTEQEAKARIDGMFTTREKELALEQEYAARYIRVISYKQLIKLYRGERDFTKLLLKRLDDNRASK</sequence>
<keyword evidence="3" id="KW-1185">Reference proteome</keyword>
<organism evidence="2 3">
    <name type="scientific">Pontibacter populi</name>
    <dbReference type="NCBI Taxonomy" id="890055"/>
    <lineage>
        <taxon>Bacteria</taxon>
        <taxon>Pseudomonadati</taxon>
        <taxon>Bacteroidota</taxon>
        <taxon>Cytophagia</taxon>
        <taxon>Cytophagales</taxon>
        <taxon>Hymenobacteraceae</taxon>
        <taxon>Pontibacter</taxon>
    </lineage>
</organism>
<evidence type="ECO:0000313" key="3">
    <source>
        <dbReference type="Proteomes" id="UP001476807"/>
    </source>
</evidence>
<feature type="chain" id="PRO_5046710709" description="Sensor of ECF-type sigma factor" evidence="1">
    <location>
        <begin position="23"/>
        <end position="151"/>
    </location>
</feature>
<dbReference type="RefSeq" id="WP_350411395.1">
    <property type="nucleotide sequence ID" value="NZ_JBEOKT010000004.1"/>
</dbReference>
<comment type="caution">
    <text evidence="2">The sequence shown here is derived from an EMBL/GenBank/DDBJ whole genome shotgun (WGS) entry which is preliminary data.</text>
</comment>
<protein>
    <recommendedName>
        <fullName evidence="4">Sensor of ECF-type sigma factor</fullName>
    </recommendedName>
</protein>
<evidence type="ECO:0000256" key="1">
    <source>
        <dbReference type="SAM" id="SignalP"/>
    </source>
</evidence>
<feature type="signal peptide" evidence="1">
    <location>
        <begin position="1"/>
        <end position="22"/>
    </location>
</feature>
<gene>
    <name evidence="2" type="ORF">ABS362_05730</name>
</gene>
<evidence type="ECO:0000313" key="2">
    <source>
        <dbReference type="EMBL" id="MER2997037.1"/>
    </source>
</evidence>
<keyword evidence="1" id="KW-0732">Signal</keyword>
<reference evidence="2 3" key="1">
    <citation type="submission" date="2024-06" db="EMBL/GenBank/DDBJ databases">
        <title>Pontibacter populi HYL7-15.</title>
        <authorList>
            <person name="Kim M.K."/>
        </authorList>
    </citation>
    <scope>NUCLEOTIDE SEQUENCE [LARGE SCALE GENOMIC DNA]</scope>
    <source>
        <strain evidence="2 3">HYL7-15</strain>
    </source>
</reference>
<proteinExistence type="predicted"/>